<dbReference type="PANTHER" id="PTHR31694">
    <property type="entry name" value="DESICCATION-LIKE PROTEIN"/>
    <property type="match status" value="1"/>
</dbReference>
<feature type="signal peptide" evidence="1">
    <location>
        <begin position="1"/>
        <end position="19"/>
    </location>
</feature>
<reference evidence="2" key="1">
    <citation type="submission" date="2020-07" db="EMBL/GenBank/DDBJ databases">
        <title>Draft Genome Sequence of a Deep-Sea Yeast, Naganishia (Cryptococcus) liquefaciens strain N6.</title>
        <authorList>
            <person name="Han Y.W."/>
            <person name="Kajitani R."/>
            <person name="Morimoto H."/>
            <person name="Parhat M."/>
            <person name="Tsubouchi H."/>
            <person name="Bakenova O."/>
            <person name="Ogata M."/>
            <person name="Argunhan B."/>
            <person name="Aoki R."/>
            <person name="Kajiwara S."/>
            <person name="Itoh T."/>
            <person name="Iwasaki H."/>
        </authorList>
    </citation>
    <scope>NUCLEOTIDE SEQUENCE</scope>
    <source>
        <strain evidence="2">N6</strain>
    </source>
</reference>
<gene>
    <name evidence="2" type="ORF">NliqN6_5452</name>
</gene>
<protein>
    <recommendedName>
        <fullName evidence="4">Ferritin-like domain-containing protein</fullName>
    </recommendedName>
</protein>
<dbReference type="AlphaFoldDB" id="A0A8H3YGN5"/>
<dbReference type="PANTHER" id="PTHR31694:SF26">
    <property type="entry name" value="OS05G0151100 PROTEIN"/>
    <property type="match status" value="1"/>
</dbReference>
<dbReference type="OrthoDB" id="1001765at2759"/>
<dbReference type="InterPro" id="IPR012347">
    <property type="entry name" value="Ferritin-like"/>
</dbReference>
<proteinExistence type="predicted"/>
<evidence type="ECO:0000313" key="2">
    <source>
        <dbReference type="EMBL" id="GHJ89050.1"/>
    </source>
</evidence>
<dbReference type="CDD" id="cd00657">
    <property type="entry name" value="Ferritin_like"/>
    <property type="match status" value="1"/>
</dbReference>
<evidence type="ECO:0000313" key="3">
    <source>
        <dbReference type="Proteomes" id="UP000620104"/>
    </source>
</evidence>
<organism evidence="2 3">
    <name type="scientific">Naganishia liquefaciens</name>
    <dbReference type="NCBI Taxonomy" id="104408"/>
    <lineage>
        <taxon>Eukaryota</taxon>
        <taxon>Fungi</taxon>
        <taxon>Dikarya</taxon>
        <taxon>Basidiomycota</taxon>
        <taxon>Agaricomycotina</taxon>
        <taxon>Tremellomycetes</taxon>
        <taxon>Filobasidiales</taxon>
        <taxon>Filobasidiaceae</taxon>
        <taxon>Naganishia</taxon>
    </lineage>
</organism>
<evidence type="ECO:0000256" key="1">
    <source>
        <dbReference type="SAM" id="SignalP"/>
    </source>
</evidence>
<dbReference type="Gene3D" id="1.20.1260.10">
    <property type="match status" value="1"/>
</dbReference>
<keyword evidence="3" id="KW-1185">Reference proteome</keyword>
<sequence>MRFSTSTLMALVAAVATYASPVAKRQSSSIDDVTILNYALTLEHLENAFYAGALAKFDAAAFKAAGFPDWVRNRFEQIASHEQSHVDFLSGALGSAAVQPCEYNFPYTDPASFTALSALIENVGVSAYLGAAGSISNAAYLTAAGSILTTEARHQAWVSSAVNKNEAWSGPYDTPVGFNVVYSAVTPFFVSCPASNPALPFKAFPALTYDAATGAVTGASDGQYIALYQGLDIATYPIQGGKVQLPTTQGTAYITATSEKNATLVGDANIVAGPAVIINHFKSNVENPAPGFTSAA</sequence>
<dbReference type="SUPFAM" id="SSF47240">
    <property type="entry name" value="Ferritin-like"/>
    <property type="match status" value="1"/>
</dbReference>
<dbReference type="Pfam" id="PF13668">
    <property type="entry name" value="Ferritin_2"/>
    <property type="match status" value="1"/>
</dbReference>
<feature type="chain" id="PRO_5034068359" description="Ferritin-like domain-containing protein" evidence="1">
    <location>
        <begin position="20"/>
        <end position="296"/>
    </location>
</feature>
<dbReference type="EMBL" id="BLZA01000035">
    <property type="protein sequence ID" value="GHJ89050.1"/>
    <property type="molecule type" value="Genomic_DNA"/>
</dbReference>
<evidence type="ECO:0008006" key="4">
    <source>
        <dbReference type="Google" id="ProtNLM"/>
    </source>
</evidence>
<name>A0A8H3YGN5_9TREE</name>
<dbReference type="Proteomes" id="UP000620104">
    <property type="component" value="Unassembled WGS sequence"/>
</dbReference>
<accession>A0A8H3YGN5</accession>
<comment type="caution">
    <text evidence="2">The sequence shown here is derived from an EMBL/GenBank/DDBJ whole genome shotgun (WGS) entry which is preliminary data.</text>
</comment>
<dbReference type="InterPro" id="IPR052965">
    <property type="entry name" value="Pigment-catalase-like"/>
</dbReference>
<dbReference type="InterPro" id="IPR009078">
    <property type="entry name" value="Ferritin-like_SF"/>
</dbReference>
<keyword evidence="1" id="KW-0732">Signal</keyword>